<keyword evidence="1" id="KW-0472">Membrane</keyword>
<gene>
    <name evidence="2" type="ORF">ACFQET_01090</name>
</gene>
<dbReference type="Proteomes" id="UP001596191">
    <property type="component" value="Unassembled WGS sequence"/>
</dbReference>
<feature type="transmembrane region" description="Helical" evidence="1">
    <location>
        <begin position="20"/>
        <end position="40"/>
    </location>
</feature>
<comment type="caution">
    <text evidence="2">The sequence shown here is derived from an EMBL/GenBank/DDBJ whole genome shotgun (WGS) entry which is preliminary data.</text>
</comment>
<evidence type="ECO:0000313" key="2">
    <source>
        <dbReference type="EMBL" id="MFC6274109.1"/>
    </source>
</evidence>
<reference evidence="3" key="1">
    <citation type="journal article" date="2019" name="Int. J. Syst. Evol. Microbiol.">
        <title>The Global Catalogue of Microorganisms (GCM) 10K type strain sequencing project: providing services to taxonomists for standard genome sequencing and annotation.</title>
        <authorList>
            <consortium name="The Broad Institute Genomics Platform"/>
            <consortium name="The Broad Institute Genome Sequencing Center for Infectious Disease"/>
            <person name="Wu L."/>
            <person name="Ma J."/>
        </authorList>
    </citation>
    <scope>NUCLEOTIDE SEQUENCE [LARGE SCALE GENOMIC DNA]</scope>
    <source>
        <strain evidence="3">CCM 8907</strain>
    </source>
</reference>
<evidence type="ECO:0000313" key="3">
    <source>
        <dbReference type="Proteomes" id="UP001596191"/>
    </source>
</evidence>
<proteinExistence type="predicted"/>
<protein>
    <recommendedName>
        <fullName evidence="4">YqzM family protein</fullName>
    </recommendedName>
</protein>
<dbReference type="RefSeq" id="WP_263853523.1">
    <property type="nucleotide sequence ID" value="NZ_JBHSSJ010000001.1"/>
</dbReference>
<keyword evidence="1" id="KW-1133">Transmembrane helix</keyword>
<keyword evidence="1" id="KW-0812">Transmembrane</keyword>
<evidence type="ECO:0008006" key="4">
    <source>
        <dbReference type="Google" id="ProtNLM"/>
    </source>
</evidence>
<sequence length="42" mass="4714">MKKDDDDYHGAFEGDYFGCFTFLVAGTIAVIAVVLWFGMVTY</sequence>
<dbReference type="EMBL" id="JBHSSJ010000001">
    <property type="protein sequence ID" value="MFC6274109.1"/>
    <property type="molecule type" value="Genomic_DNA"/>
</dbReference>
<evidence type="ECO:0000256" key="1">
    <source>
        <dbReference type="SAM" id="Phobius"/>
    </source>
</evidence>
<name>A0ABW1TKR8_9LACO</name>
<organism evidence="2 3">
    <name type="scientific">Levilactobacillus tangyuanensis</name>
    <dbReference type="NCBI Taxonomy" id="2486021"/>
    <lineage>
        <taxon>Bacteria</taxon>
        <taxon>Bacillati</taxon>
        <taxon>Bacillota</taxon>
        <taxon>Bacilli</taxon>
        <taxon>Lactobacillales</taxon>
        <taxon>Lactobacillaceae</taxon>
        <taxon>Levilactobacillus</taxon>
    </lineage>
</organism>
<keyword evidence="3" id="KW-1185">Reference proteome</keyword>
<accession>A0ABW1TKR8</accession>